<dbReference type="InterPro" id="IPR051454">
    <property type="entry name" value="RNA/ubiquinone_mod_enzymes"/>
</dbReference>
<dbReference type="GO" id="GO:0008233">
    <property type="term" value="F:peptidase activity"/>
    <property type="evidence" value="ECO:0007669"/>
    <property type="project" value="UniProtKB-KW"/>
</dbReference>
<comment type="similarity">
    <text evidence="3">Belongs to the peptidase U32 family.</text>
</comment>
<dbReference type="InterPro" id="IPR001539">
    <property type="entry name" value="Peptidase_U32"/>
</dbReference>
<dbReference type="Pfam" id="PF01136">
    <property type="entry name" value="Peptidase_U32"/>
    <property type="match status" value="1"/>
</dbReference>
<evidence type="ECO:0000256" key="2">
    <source>
        <dbReference type="ARBA" id="ARBA00022801"/>
    </source>
</evidence>
<evidence type="ECO:0000313" key="6">
    <source>
        <dbReference type="Proteomes" id="UP000002377"/>
    </source>
</evidence>
<dbReference type="Pfam" id="PF16325">
    <property type="entry name" value="Peptidase_U32_C"/>
    <property type="match status" value="1"/>
</dbReference>
<dbReference type="AlphaFoldDB" id="D5X823"/>
<dbReference type="PROSITE" id="PS01276">
    <property type="entry name" value="PEPTIDASE_U32"/>
    <property type="match status" value="1"/>
</dbReference>
<evidence type="ECO:0000313" key="5">
    <source>
        <dbReference type="EMBL" id="ADG82743.1"/>
    </source>
</evidence>
<keyword evidence="6" id="KW-1185">Reference proteome</keyword>
<organism evidence="5 6">
    <name type="scientific">Thermincola potens (strain JR)</name>
    <dbReference type="NCBI Taxonomy" id="635013"/>
    <lineage>
        <taxon>Bacteria</taxon>
        <taxon>Bacillati</taxon>
        <taxon>Bacillota</taxon>
        <taxon>Clostridia</taxon>
        <taxon>Eubacteriales</taxon>
        <taxon>Thermincolaceae</taxon>
        <taxon>Thermincola</taxon>
    </lineage>
</organism>
<protein>
    <submittedName>
        <fullName evidence="5">Peptidase U32</fullName>
    </submittedName>
</protein>
<dbReference type="InterPro" id="IPR032525">
    <property type="entry name" value="Peptidase_U32_C"/>
</dbReference>
<dbReference type="eggNOG" id="COG0826">
    <property type="taxonomic scope" value="Bacteria"/>
</dbReference>
<name>D5X823_THEPJ</name>
<dbReference type="RefSeq" id="WP_013120753.1">
    <property type="nucleotide sequence ID" value="NC_014152.1"/>
</dbReference>
<gene>
    <name evidence="5" type="ordered locus">TherJR_1894</name>
</gene>
<dbReference type="STRING" id="635013.TherJR_1894"/>
<dbReference type="Gene3D" id="2.40.30.10">
    <property type="entry name" value="Translation factors"/>
    <property type="match status" value="1"/>
</dbReference>
<accession>D5X823</accession>
<dbReference type="EMBL" id="CP002028">
    <property type="protein sequence ID" value="ADG82743.1"/>
    <property type="molecule type" value="Genomic_DNA"/>
</dbReference>
<evidence type="ECO:0000256" key="1">
    <source>
        <dbReference type="ARBA" id="ARBA00022670"/>
    </source>
</evidence>
<feature type="domain" description="Peptidase family U32 C-terminal" evidence="4">
    <location>
        <begin position="320"/>
        <end position="402"/>
    </location>
</feature>
<evidence type="ECO:0000256" key="3">
    <source>
        <dbReference type="ARBA" id="ARBA00038374"/>
    </source>
</evidence>
<keyword evidence="1" id="KW-0645">Protease</keyword>
<dbReference type="PANTHER" id="PTHR30217:SF6">
    <property type="entry name" value="TRNA HYDROXYLATION PROTEIN P"/>
    <property type="match status" value="1"/>
</dbReference>
<dbReference type="HOGENOM" id="CLU_011540_0_2_9"/>
<proteinExistence type="inferred from homology"/>
<reference evidence="5 6" key="1">
    <citation type="submission" date="2010-05" db="EMBL/GenBank/DDBJ databases">
        <title>Complete sequence of Thermincola sp. JR.</title>
        <authorList>
            <consortium name="US DOE Joint Genome Institute"/>
            <person name="Lucas S."/>
            <person name="Copeland A."/>
            <person name="Lapidus A."/>
            <person name="Cheng J.-F."/>
            <person name="Bruce D."/>
            <person name="Goodwin L."/>
            <person name="Pitluck S."/>
            <person name="Chertkov O."/>
            <person name="Detter J.C."/>
            <person name="Han C."/>
            <person name="Tapia R."/>
            <person name="Land M."/>
            <person name="Hauser L."/>
            <person name="Kyrpides N."/>
            <person name="Mikhailova N."/>
            <person name="Hazen T.C."/>
            <person name="Woyke T."/>
        </authorList>
    </citation>
    <scope>NUCLEOTIDE SEQUENCE [LARGE SCALE GENOMIC DNA]</scope>
    <source>
        <strain evidence="5 6">JR</strain>
    </source>
</reference>
<sequence>MCLVKPELLAPAGDLEKLKIAIMYGADAVYIGGHRYGLRAAAGNFTIEDMKTGVEFAHTRGVKVYVTVNIFAHNRDLPGLPAYLKQLRNIGVDALIVSDPGIFAICRDIAPEIPVHLSTQANTTNWASADFWRRQGVERIVLARELSLAEIKEIHDRVDIELEAFVHGAMCISYSGRCLLSNFMTGRSANLGECTQPCRWKYALVEETRPGQYFPIMEDERGSYIFNSQDLCMIRHIPELVTAGIRSFKIEGRMKSIHYVATVVKAYRQAIDTFMENPEQYRFREEWLEEIMKVSHREYTTGFYFGRQPAAENYSCSYKRTYDFVGLVKEYLAEEQTAVVEQRNRFARGDRVEIVGPNMGPMEVEINEMWDEDGQLIEAAPHPQQIVKIKMPVRVEPFSLIRRAKPEAEHKLP</sequence>
<dbReference type="Proteomes" id="UP000002377">
    <property type="component" value="Chromosome"/>
</dbReference>
<dbReference type="KEGG" id="tjr:TherJR_1894"/>
<dbReference type="PANTHER" id="PTHR30217">
    <property type="entry name" value="PEPTIDASE U32 FAMILY"/>
    <property type="match status" value="1"/>
</dbReference>
<dbReference type="GO" id="GO:0006508">
    <property type="term" value="P:proteolysis"/>
    <property type="evidence" value="ECO:0007669"/>
    <property type="project" value="UniProtKB-KW"/>
</dbReference>
<evidence type="ECO:0000259" key="4">
    <source>
        <dbReference type="Pfam" id="PF16325"/>
    </source>
</evidence>
<keyword evidence="2" id="KW-0378">Hydrolase</keyword>